<dbReference type="SUPFAM" id="SSF55961">
    <property type="entry name" value="Bet v1-like"/>
    <property type="match status" value="1"/>
</dbReference>
<proteinExistence type="inferred from homology"/>
<dbReference type="PANTHER" id="PTHR33824">
    <property type="entry name" value="POLYKETIDE CYCLASE/DEHYDRASE AND LIPID TRANSPORT SUPERFAMILY PROTEIN"/>
    <property type="match status" value="1"/>
</dbReference>
<sequence>MRTVNLGQVGRIAVVVLSGSLLKFGLSRRRGLRPHTADRRKPAEQGAPVEAVGLERSVTIGKSAEELYRLWRAPETLPRLLGDFAEVSAAGEDRMHWKVHAPLGQSVEWDARIVEDRPGEEVRWVSPEGAAWSIEGAVRFRPAPANWGTEVTFRLHIRPPGGAAGEAAMRHLRSVPGALVHKVLRRFKSLAETGEIPTLHHNPSARKSASAS</sequence>
<comment type="similarity">
    <text evidence="1">Belongs to the ribosome association toxin RatA family.</text>
</comment>
<feature type="domain" description="Coenzyme Q-binding protein COQ10 START" evidence="2">
    <location>
        <begin position="61"/>
        <end position="168"/>
    </location>
</feature>
<evidence type="ECO:0000259" key="2">
    <source>
        <dbReference type="Pfam" id="PF03364"/>
    </source>
</evidence>
<dbReference type="OrthoDB" id="9797595at2"/>
<dbReference type="AlphaFoldDB" id="A0A1H7YSG6"/>
<dbReference type="EMBL" id="FOAP01000017">
    <property type="protein sequence ID" value="SEM48903.1"/>
    <property type="molecule type" value="Genomic_DNA"/>
</dbReference>
<dbReference type="Proteomes" id="UP000182719">
    <property type="component" value="Unassembled WGS sequence"/>
</dbReference>
<dbReference type="InterPro" id="IPR047137">
    <property type="entry name" value="ORF3"/>
</dbReference>
<evidence type="ECO:0000313" key="3">
    <source>
        <dbReference type="EMBL" id="SEM48903.1"/>
    </source>
</evidence>
<keyword evidence="4" id="KW-1185">Reference proteome</keyword>
<dbReference type="InterPro" id="IPR023393">
    <property type="entry name" value="START-like_dom_sf"/>
</dbReference>
<dbReference type="RefSeq" id="WP_143101569.1">
    <property type="nucleotide sequence ID" value="NZ_FOAP01000017.1"/>
</dbReference>
<dbReference type="Pfam" id="PF03364">
    <property type="entry name" value="Polyketide_cyc"/>
    <property type="match status" value="1"/>
</dbReference>
<accession>A0A1H7YSG6</accession>
<evidence type="ECO:0000313" key="4">
    <source>
        <dbReference type="Proteomes" id="UP000182719"/>
    </source>
</evidence>
<evidence type="ECO:0000256" key="1">
    <source>
        <dbReference type="ARBA" id="ARBA00008918"/>
    </source>
</evidence>
<protein>
    <submittedName>
        <fullName evidence="3">Uncharacterized membrane protein</fullName>
    </submittedName>
</protein>
<name>A0A1H7YSG6_STIAU</name>
<dbReference type="Gene3D" id="3.30.530.20">
    <property type="match status" value="1"/>
</dbReference>
<dbReference type="PANTHER" id="PTHR33824:SF7">
    <property type="entry name" value="POLYKETIDE CYCLASE_DEHYDRASE AND LIPID TRANSPORT SUPERFAMILY PROTEIN"/>
    <property type="match status" value="1"/>
</dbReference>
<organism evidence="3 4">
    <name type="scientific">Stigmatella aurantiaca</name>
    <dbReference type="NCBI Taxonomy" id="41"/>
    <lineage>
        <taxon>Bacteria</taxon>
        <taxon>Pseudomonadati</taxon>
        <taxon>Myxococcota</taxon>
        <taxon>Myxococcia</taxon>
        <taxon>Myxococcales</taxon>
        <taxon>Cystobacterineae</taxon>
        <taxon>Archangiaceae</taxon>
        <taxon>Stigmatella</taxon>
    </lineage>
</organism>
<reference evidence="4" key="1">
    <citation type="submission" date="2016-10" db="EMBL/GenBank/DDBJ databases">
        <authorList>
            <person name="Varghese N."/>
            <person name="Submissions S."/>
        </authorList>
    </citation>
    <scope>NUCLEOTIDE SEQUENCE [LARGE SCALE GENOMIC DNA]</scope>
    <source>
        <strain evidence="4">DSM 17044</strain>
    </source>
</reference>
<dbReference type="InterPro" id="IPR005031">
    <property type="entry name" value="COQ10_START"/>
</dbReference>
<gene>
    <name evidence="3" type="ORF">SAMN05444354_117136</name>
</gene>
<dbReference type="CDD" id="cd07817">
    <property type="entry name" value="SRPBCC_8"/>
    <property type="match status" value="1"/>
</dbReference>